<comment type="caution">
    <text evidence="1">The sequence shown here is derived from an EMBL/GenBank/DDBJ whole genome shotgun (WGS) entry which is preliminary data.</text>
</comment>
<keyword evidence="2" id="KW-1185">Reference proteome</keyword>
<evidence type="ECO:0000313" key="1">
    <source>
        <dbReference type="EMBL" id="KAJ0030971.1"/>
    </source>
</evidence>
<gene>
    <name evidence="1" type="ORF">Pint_14411</name>
</gene>
<reference evidence="2" key="1">
    <citation type="journal article" date="2023" name="G3 (Bethesda)">
        <title>Genome assembly and association tests identify interacting loci associated with vigor, precocity, and sex in interspecific pistachio rootstocks.</title>
        <authorList>
            <person name="Palmer W."/>
            <person name="Jacygrad E."/>
            <person name="Sagayaradj S."/>
            <person name="Cavanaugh K."/>
            <person name="Han R."/>
            <person name="Bertier L."/>
            <person name="Beede B."/>
            <person name="Kafkas S."/>
            <person name="Golino D."/>
            <person name="Preece J."/>
            <person name="Michelmore R."/>
        </authorList>
    </citation>
    <scope>NUCLEOTIDE SEQUENCE [LARGE SCALE GENOMIC DNA]</scope>
</reference>
<accession>A0ACC0Y945</accession>
<proteinExistence type="predicted"/>
<dbReference type="EMBL" id="CM047743">
    <property type="protein sequence ID" value="KAJ0030971.1"/>
    <property type="molecule type" value="Genomic_DNA"/>
</dbReference>
<protein>
    <submittedName>
        <fullName evidence="1">Uncharacterized protein</fullName>
    </submittedName>
</protein>
<sequence length="370" mass="41884">MEIKVKETSVVGPLKKRPSMVYGSLNWISGHTRAHIPLVYFYVGSRHRRDRSYFFGSCVLKEALSKALVAFYPLGWEFEDEALVPTIDYSTSDISFYPLLTLHVPPFIDRTILHARIPPHPTFNHIEYHPPPSMDILESQSSPRPTSMARFRLPLDQINAFKAKLKNEHGATYSTFVILAAHIWRCVCKARGLPGNQSTKLYIPTEGRSRLNPPLPLGYLGNVIFTATPIALACDIQSKPLIYSVKIIHEALKKMNDEYLRSTLAYAEQHYNNMMTLEQGVPNSNCPNLRIVSWARMPIYDTDFGWGSPIFMGRATIPSEGASFILSSPSNERGLSLIICLETPHMELFKKLLYTEGVALMKNYYKPSSL</sequence>
<evidence type="ECO:0000313" key="2">
    <source>
        <dbReference type="Proteomes" id="UP001163603"/>
    </source>
</evidence>
<organism evidence="1 2">
    <name type="scientific">Pistacia integerrima</name>
    <dbReference type="NCBI Taxonomy" id="434235"/>
    <lineage>
        <taxon>Eukaryota</taxon>
        <taxon>Viridiplantae</taxon>
        <taxon>Streptophyta</taxon>
        <taxon>Embryophyta</taxon>
        <taxon>Tracheophyta</taxon>
        <taxon>Spermatophyta</taxon>
        <taxon>Magnoliopsida</taxon>
        <taxon>eudicotyledons</taxon>
        <taxon>Gunneridae</taxon>
        <taxon>Pentapetalae</taxon>
        <taxon>rosids</taxon>
        <taxon>malvids</taxon>
        <taxon>Sapindales</taxon>
        <taxon>Anacardiaceae</taxon>
        <taxon>Pistacia</taxon>
    </lineage>
</organism>
<name>A0ACC0Y945_9ROSI</name>
<dbReference type="Proteomes" id="UP001163603">
    <property type="component" value="Chromosome 8"/>
</dbReference>